<accession>A0A131Z5P2</accession>
<dbReference type="PANTHER" id="PTHR14167:SF76">
    <property type="entry name" value="ENDOPHILIN B, ISOFORM A"/>
    <property type="match status" value="1"/>
</dbReference>
<keyword evidence="4" id="KW-0175">Coiled coil</keyword>
<dbReference type="CDD" id="cd07594">
    <property type="entry name" value="BAR_Endophilin_B"/>
    <property type="match status" value="1"/>
</dbReference>
<keyword evidence="2 3" id="KW-0728">SH3 domain</keyword>
<evidence type="ECO:0000259" key="7">
    <source>
        <dbReference type="PROSITE" id="PS51021"/>
    </source>
</evidence>
<dbReference type="SMART" id="SM00326">
    <property type="entry name" value="SH3"/>
    <property type="match status" value="1"/>
</dbReference>
<feature type="region of interest" description="Disordered" evidence="5">
    <location>
        <begin position="275"/>
        <end position="303"/>
    </location>
</feature>
<dbReference type="PANTHER" id="PTHR14167">
    <property type="entry name" value="SH3 DOMAIN-CONTAINING"/>
    <property type="match status" value="1"/>
</dbReference>
<feature type="domain" description="SH3" evidence="6">
    <location>
        <begin position="308"/>
        <end position="368"/>
    </location>
</feature>
<dbReference type="SUPFAM" id="SSF103657">
    <property type="entry name" value="BAR/IMD domain-like"/>
    <property type="match status" value="1"/>
</dbReference>
<evidence type="ECO:0000256" key="1">
    <source>
        <dbReference type="ARBA" id="ARBA00006697"/>
    </source>
</evidence>
<dbReference type="InterPro" id="IPR050384">
    <property type="entry name" value="Endophilin_SH3RF"/>
</dbReference>
<proteinExistence type="inferred from homology"/>
<comment type="similarity">
    <text evidence="1">Belongs to the endophilin family.</text>
</comment>
<evidence type="ECO:0000256" key="5">
    <source>
        <dbReference type="SAM" id="MobiDB-lite"/>
    </source>
</evidence>
<evidence type="ECO:0000259" key="6">
    <source>
        <dbReference type="PROSITE" id="PS50002"/>
    </source>
</evidence>
<dbReference type="GO" id="GO:0016020">
    <property type="term" value="C:membrane"/>
    <property type="evidence" value="ECO:0007669"/>
    <property type="project" value="TreeGrafter"/>
</dbReference>
<evidence type="ECO:0000256" key="4">
    <source>
        <dbReference type="SAM" id="Coils"/>
    </source>
</evidence>
<dbReference type="InterPro" id="IPR004148">
    <property type="entry name" value="BAR_dom"/>
</dbReference>
<feature type="compositionally biased region" description="Low complexity" evidence="5">
    <location>
        <begin position="278"/>
        <end position="290"/>
    </location>
</feature>
<dbReference type="Gene3D" id="2.30.30.40">
    <property type="entry name" value="SH3 Domains"/>
    <property type="match status" value="1"/>
</dbReference>
<dbReference type="CDD" id="cd11802">
    <property type="entry name" value="SH3_Endophilin_B"/>
    <property type="match status" value="1"/>
</dbReference>
<dbReference type="InterPro" id="IPR001452">
    <property type="entry name" value="SH3_domain"/>
</dbReference>
<feature type="domain" description="BAR" evidence="7">
    <location>
        <begin position="27"/>
        <end position="273"/>
    </location>
</feature>
<reference evidence="8" key="1">
    <citation type="journal article" date="2016" name="Ticks Tick Borne Dis.">
        <title>De novo assembly and annotation of the salivary gland transcriptome of Rhipicephalus appendiculatus male and female ticks during blood feeding.</title>
        <authorList>
            <person name="de Castro M.H."/>
            <person name="de Klerk D."/>
            <person name="Pienaar R."/>
            <person name="Latif A.A."/>
            <person name="Rees D.J."/>
            <person name="Mans B.J."/>
        </authorList>
    </citation>
    <scope>NUCLEOTIDE SEQUENCE</scope>
    <source>
        <tissue evidence="8">Salivary glands</tissue>
    </source>
</reference>
<sequence length="368" mass="41240">MDFSVKSFKGLAAEAATVFTRAVQYTEERLGTSDKTELDAHFETLAQRSDRTKYWTERLVGKTEAVLQPNPNVRVEDYLFEKLDKKRDRLNNTELLGQDMIDAGTDFGPGTSYGSALIKVGQAQQKLGQAEREFGRLVHTNFVQPLRRFLDGDMKTILKERRLLENKRLDLDAAKNRLRKAKATDPAASKVNPEVLEKEIQQAEKDVRTCQSDFDRQAEITRLLLEGISSTHVNHLRCLSDFVEAQMSYYAQCQQYMADLQKELANMSIAVGTGSSGDGSRSGFQGSFSSPTASAGSPSNDVSTFINSNQKRARVLYDYDAHDNSELSLMADEVIIISQTDNMDPDWMIGERGLQKGKVPIAYLEILN</sequence>
<dbReference type="EMBL" id="GEDV01002259">
    <property type="protein sequence ID" value="JAP86298.1"/>
    <property type="molecule type" value="Transcribed_RNA"/>
</dbReference>
<dbReference type="SUPFAM" id="SSF50044">
    <property type="entry name" value="SH3-domain"/>
    <property type="match status" value="1"/>
</dbReference>
<dbReference type="InterPro" id="IPR027267">
    <property type="entry name" value="AH/BAR_dom_sf"/>
</dbReference>
<organism evidence="8">
    <name type="scientific">Rhipicephalus appendiculatus</name>
    <name type="common">Brown ear tick</name>
    <dbReference type="NCBI Taxonomy" id="34631"/>
    <lineage>
        <taxon>Eukaryota</taxon>
        <taxon>Metazoa</taxon>
        <taxon>Ecdysozoa</taxon>
        <taxon>Arthropoda</taxon>
        <taxon>Chelicerata</taxon>
        <taxon>Arachnida</taxon>
        <taxon>Acari</taxon>
        <taxon>Parasitiformes</taxon>
        <taxon>Ixodida</taxon>
        <taxon>Ixodoidea</taxon>
        <taxon>Ixodidae</taxon>
        <taxon>Rhipicephalinae</taxon>
        <taxon>Rhipicephalus</taxon>
        <taxon>Rhipicephalus</taxon>
    </lineage>
</organism>
<dbReference type="InterPro" id="IPR036028">
    <property type="entry name" value="SH3-like_dom_sf"/>
</dbReference>
<dbReference type="SMART" id="SM00721">
    <property type="entry name" value="BAR"/>
    <property type="match status" value="1"/>
</dbReference>
<dbReference type="GO" id="GO:0061024">
    <property type="term" value="P:membrane organization"/>
    <property type="evidence" value="ECO:0007669"/>
    <property type="project" value="TreeGrafter"/>
</dbReference>
<evidence type="ECO:0000256" key="2">
    <source>
        <dbReference type="ARBA" id="ARBA00022443"/>
    </source>
</evidence>
<protein>
    <submittedName>
        <fullName evidence="8">Endophilin-B</fullName>
    </submittedName>
</protein>
<evidence type="ECO:0000313" key="8">
    <source>
        <dbReference type="EMBL" id="JAP86298.1"/>
    </source>
</evidence>
<dbReference type="PROSITE" id="PS51021">
    <property type="entry name" value="BAR"/>
    <property type="match status" value="1"/>
</dbReference>
<dbReference type="GO" id="GO:0005737">
    <property type="term" value="C:cytoplasm"/>
    <property type="evidence" value="ECO:0007669"/>
    <property type="project" value="InterPro"/>
</dbReference>
<evidence type="ECO:0000256" key="3">
    <source>
        <dbReference type="PROSITE-ProRule" id="PRU00192"/>
    </source>
</evidence>
<feature type="compositionally biased region" description="Polar residues" evidence="5">
    <location>
        <begin position="291"/>
        <end position="303"/>
    </location>
</feature>
<dbReference type="Gene3D" id="1.20.1270.60">
    <property type="entry name" value="Arfaptin homology (AH) domain/BAR domain"/>
    <property type="match status" value="1"/>
</dbReference>
<dbReference type="PROSITE" id="PS50002">
    <property type="entry name" value="SH3"/>
    <property type="match status" value="1"/>
</dbReference>
<dbReference type="Pfam" id="PF03114">
    <property type="entry name" value="BAR"/>
    <property type="match status" value="1"/>
</dbReference>
<name>A0A131Z5P2_RHIAP</name>
<dbReference type="AlphaFoldDB" id="A0A131Z5P2"/>
<dbReference type="Pfam" id="PF14604">
    <property type="entry name" value="SH3_9"/>
    <property type="match status" value="1"/>
</dbReference>
<feature type="coiled-coil region" evidence="4">
    <location>
        <begin position="157"/>
        <end position="184"/>
    </location>
</feature>